<accession>A0A429GX86</accession>
<proteinExistence type="predicted"/>
<evidence type="ECO:0000313" key="2">
    <source>
        <dbReference type="Proteomes" id="UP000277582"/>
    </source>
</evidence>
<dbReference type="Proteomes" id="UP000277582">
    <property type="component" value="Unassembled WGS sequence"/>
</dbReference>
<evidence type="ECO:0000313" key="1">
    <source>
        <dbReference type="EMBL" id="RSN78357.1"/>
    </source>
</evidence>
<name>A0A429GX86_9CREN</name>
<reference evidence="1 2" key="1">
    <citation type="submission" date="2018-10" db="EMBL/GenBank/DDBJ databases">
        <title>Co-occurring genomic capacity for anaerobic methane metabolism and dissimilatory sulfite reduction discovered in the Korarchaeota.</title>
        <authorList>
            <person name="Mckay L.J."/>
            <person name="Dlakic M."/>
            <person name="Fields M.W."/>
            <person name="Delmont T.O."/>
            <person name="Eren A.M."/>
            <person name="Jay Z.J."/>
            <person name="Klingelsmith K.B."/>
            <person name="Rusch D.B."/>
            <person name="Inskeep W.P."/>
        </authorList>
    </citation>
    <scope>NUCLEOTIDE SEQUENCE [LARGE SCALE GENOMIC DNA]</scope>
    <source>
        <strain evidence="1 2">MDKW</strain>
    </source>
</reference>
<gene>
    <name evidence="1" type="ORF">D6D85_01340</name>
</gene>
<comment type="caution">
    <text evidence="1">The sequence shown here is derived from an EMBL/GenBank/DDBJ whole genome shotgun (WGS) entry which is preliminary data.</text>
</comment>
<dbReference type="RefSeq" id="WP_237558704.1">
    <property type="nucleotide sequence ID" value="NZ_RCOS01000021.1"/>
</dbReference>
<dbReference type="EMBL" id="RCOS01000021">
    <property type="protein sequence ID" value="RSN78357.1"/>
    <property type="molecule type" value="Genomic_DNA"/>
</dbReference>
<keyword evidence="2" id="KW-1185">Reference proteome</keyword>
<protein>
    <submittedName>
        <fullName evidence="1">Uncharacterized protein</fullName>
    </submittedName>
</protein>
<dbReference type="AlphaFoldDB" id="A0A429GX86"/>
<sequence>QESFRIVFFNWEKFAKSIPEKFSEIFSKGKVRKSFFFKKIAEKYWLVEKYSETNVQGEKYCETNKKREY</sequence>
<organism evidence="1 2">
    <name type="scientific">Candidatus Methanodesulfokora washburnensis</name>
    <dbReference type="NCBI Taxonomy" id="2478471"/>
    <lineage>
        <taxon>Archaea</taxon>
        <taxon>Thermoproteota</taxon>
        <taxon>Candidatus Korarchaeia</taxon>
        <taxon>Candidatus Korarchaeia incertae sedis</taxon>
        <taxon>Candidatus Methanodesulfokora</taxon>
    </lineage>
</organism>
<feature type="non-terminal residue" evidence="1">
    <location>
        <position position="1"/>
    </location>
</feature>